<comment type="caution">
    <text evidence="9">The sequence shown here is derived from an EMBL/GenBank/DDBJ whole genome shotgun (WGS) entry which is preliminary data.</text>
</comment>
<evidence type="ECO:0000313" key="9">
    <source>
        <dbReference type="EMBL" id="NBI06108.1"/>
    </source>
</evidence>
<keyword evidence="10" id="KW-1185">Reference proteome</keyword>
<dbReference type="InterPro" id="IPR010998">
    <property type="entry name" value="Integrase_recombinase_N"/>
</dbReference>
<feature type="domain" description="Core-binding (CB)" evidence="8">
    <location>
        <begin position="1"/>
        <end position="87"/>
    </location>
</feature>
<dbReference type="InterPro" id="IPR044068">
    <property type="entry name" value="CB"/>
</dbReference>
<reference evidence="9 10" key="1">
    <citation type="submission" date="2018-08" db="EMBL/GenBank/DDBJ databases">
        <title>Murine metabolic-syndrome-specific gut microbial biobank.</title>
        <authorList>
            <person name="Liu C."/>
        </authorList>
    </citation>
    <scope>NUCLEOTIDE SEQUENCE [LARGE SCALE GENOMIC DNA]</scope>
    <source>
        <strain evidence="9 10">583</strain>
    </source>
</reference>
<evidence type="ECO:0000256" key="1">
    <source>
        <dbReference type="ARBA" id="ARBA00003283"/>
    </source>
</evidence>
<dbReference type="PANTHER" id="PTHR30349:SF41">
    <property type="entry name" value="INTEGRASE_RECOMBINASE PROTEIN MJ0367-RELATED"/>
    <property type="match status" value="1"/>
</dbReference>
<keyword evidence="3" id="KW-0229">DNA integration</keyword>
<dbReference type="InterPro" id="IPR002104">
    <property type="entry name" value="Integrase_catalytic"/>
</dbReference>
<comment type="function">
    <text evidence="1">Site-specific tyrosine recombinase, which acts by catalyzing the cutting and rejoining of the recombining DNA molecules.</text>
</comment>
<keyword evidence="4 6" id="KW-0238">DNA-binding</keyword>
<dbReference type="AlphaFoldDB" id="A0A845QY83"/>
<dbReference type="CDD" id="cd00397">
    <property type="entry name" value="DNA_BRE_C"/>
    <property type="match status" value="1"/>
</dbReference>
<dbReference type="InterPro" id="IPR013762">
    <property type="entry name" value="Integrase-like_cat_sf"/>
</dbReference>
<keyword evidence="5" id="KW-0233">DNA recombination</keyword>
<dbReference type="EMBL" id="QXXA01000005">
    <property type="protein sequence ID" value="NBI06108.1"/>
    <property type="molecule type" value="Genomic_DNA"/>
</dbReference>
<dbReference type="InterPro" id="IPR004107">
    <property type="entry name" value="Integrase_SAM-like_N"/>
</dbReference>
<feature type="domain" description="Tyr recombinase" evidence="7">
    <location>
        <begin position="110"/>
        <end position="280"/>
    </location>
</feature>
<evidence type="ECO:0000256" key="3">
    <source>
        <dbReference type="ARBA" id="ARBA00022908"/>
    </source>
</evidence>
<protein>
    <submittedName>
        <fullName evidence="9">Transposase</fullName>
    </submittedName>
</protein>
<dbReference type="Gene3D" id="1.10.443.10">
    <property type="entry name" value="Intergrase catalytic core"/>
    <property type="match status" value="1"/>
</dbReference>
<dbReference type="GO" id="GO:0006310">
    <property type="term" value="P:DNA recombination"/>
    <property type="evidence" value="ECO:0007669"/>
    <property type="project" value="UniProtKB-KW"/>
</dbReference>
<evidence type="ECO:0000256" key="6">
    <source>
        <dbReference type="PROSITE-ProRule" id="PRU01248"/>
    </source>
</evidence>
<gene>
    <name evidence="9" type="ORF">D3Z33_04435</name>
</gene>
<evidence type="ECO:0000313" key="10">
    <source>
        <dbReference type="Proteomes" id="UP000467132"/>
    </source>
</evidence>
<dbReference type="Pfam" id="PF00589">
    <property type="entry name" value="Phage_integrase"/>
    <property type="match status" value="1"/>
</dbReference>
<evidence type="ECO:0000256" key="5">
    <source>
        <dbReference type="ARBA" id="ARBA00023172"/>
    </source>
</evidence>
<dbReference type="GO" id="GO:0003677">
    <property type="term" value="F:DNA binding"/>
    <property type="evidence" value="ECO:0007669"/>
    <property type="project" value="UniProtKB-UniRule"/>
</dbReference>
<comment type="similarity">
    <text evidence="2">Belongs to the 'phage' integrase family.</text>
</comment>
<proteinExistence type="inferred from homology"/>
<dbReference type="PROSITE" id="PS51900">
    <property type="entry name" value="CB"/>
    <property type="match status" value="1"/>
</dbReference>
<name>A0A845QY83_9CLOT</name>
<evidence type="ECO:0000259" key="8">
    <source>
        <dbReference type="PROSITE" id="PS51900"/>
    </source>
</evidence>
<dbReference type="GO" id="GO:0015074">
    <property type="term" value="P:DNA integration"/>
    <property type="evidence" value="ECO:0007669"/>
    <property type="project" value="UniProtKB-KW"/>
</dbReference>
<sequence length="282" mass="32685">MLRSFDEFMEQEGKSKNTIKSYKLQVKEYLDWFQKSYGCNFIKLHRENVLEYKSYLSNIKKYKGNKLKGKTINAKISALLSFNKFLIKEKRQSNLVIKKNDMLKIQTSYVNPAEISKIDVENFRQKILEADNKRLYAIVTLIAYSGLRITEALNIKLDDINLITQELIVTKAKGNKSRVLFLNSKVVNSIKAYMKTRDSNSNYLFASRQSPRVDRSVINKQFKKYSKVITPHKLRHFFCSNALDSGFAIHEVANLAGHKSIQTTLIYTNPSKENMKSKLESL</sequence>
<evidence type="ECO:0000259" key="7">
    <source>
        <dbReference type="PROSITE" id="PS51898"/>
    </source>
</evidence>
<dbReference type="SUPFAM" id="SSF56349">
    <property type="entry name" value="DNA breaking-rejoining enzymes"/>
    <property type="match status" value="1"/>
</dbReference>
<dbReference type="PROSITE" id="PS51898">
    <property type="entry name" value="TYR_RECOMBINASE"/>
    <property type="match status" value="1"/>
</dbReference>
<organism evidence="9 10">
    <name type="scientific">Senegalia massiliensis</name>
    <dbReference type="NCBI Taxonomy" id="1720316"/>
    <lineage>
        <taxon>Bacteria</taxon>
        <taxon>Bacillati</taxon>
        <taxon>Bacillota</taxon>
        <taxon>Clostridia</taxon>
        <taxon>Eubacteriales</taxon>
        <taxon>Clostridiaceae</taxon>
        <taxon>Senegalia</taxon>
    </lineage>
</organism>
<dbReference type="Gene3D" id="1.10.150.130">
    <property type="match status" value="1"/>
</dbReference>
<evidence type="ECO:0000256" key="2">
    <source>
        <dbReference type="ARBA" id="ARBA00008857"/>
    </source>
</evidence>
<dbReference type="Proteomes" id="UP000467132">
    <property type="component" value="Unassembled WGS sequence"/>
</dbReference>
<dbReference type="Pfam" id="PF02899">
    <property type="entry name" value="Phage_int_SAM_1"/>
    <property type="match status" value="1"/>
</dbReference>
<dbReference type="InterPro" id="IPR011010">
    <property type="entry name" value="DNA_brk_join_enz"/>
</dbReference>
<evidence type="ECO:0000256" key="4">
    <source>
        <dbReference type="ARBA" id="ARBA00023125"/>
    </source>
</evidence>
<dbReference type="PANTHER" id="PTHR30349">
    <property type="entry name" value="PHAGE INTEGRASE-RELATED"/>
    <property type="match status" value="1"/>
</dbReference>
<dbReference type="OrthoDB" id="184666at2"/>
<accession>A0A845QY83</accession>
<dbReference type="InterPro" id="IPR050090">
    <property type="entry name" value="Tyrosine_recombinase_XerCD"/>
</dbReference>